<dbReference type="EMBL" id="CAJVPW010009434">
    <property type="protein sequence ID" value="CAG8605363.1"/>
    <property type="molecule type" value="Genomic_DNA"/>
</dbReference>
<gene>
    <name evidence="1" type="ORF">SPELUC_LOCUS7292</name>
</gene>
<reference evidence="1" key="1">
    <citation type="submission" date="2021-06" db="EMBL/GenBank/DDBJ databases">
        <authorList>
            <person name="Kallberg Y."/>
            <person name="Tangrot J."/>
            <person name="Rosling A."/>
        </authorList>
    </citation>
    <scope>NUCLEOTIDE SEQUENCE</scope>
    <source>
        <strain evidence="1">28 12/20/2015</strain>
    </source>
</reference>
<keyword evidence="2" id="KW-1185">Reference proteome</keyword>
<proteinExistence type="predicted"/>
<evidence type="ECO:0000313" key="2">
    <source>
        <dbReference type="Proteomes" id="UP000789366"/>
    </source>
</evidence>
<name>A0ACA9MU69_9GLOM</name>
<comment type="caution">
    <text evidence="1">The sequence shown here is derived from an EMBL/GenBank/DDBJ whole genome shotgun (WGS) entry which is preliminary data.</text>
</comment>
<dbReference type="Proteomes" id="UP000789366">
    <property type="component" value="Unassembled WGS sequence"/>
</dbReference>
<protein>
    <submittedName>
        <fullName evidence="1">7360_t:CDS:1</fullName>
    </submittedName>
</protein>
<organism evidence="1 2">
    <name type="scientific">Cetraspora pellucida</name>
    <dbReference type="NCBI Taxonomy" id="1433469"/>
    <lineage>
        <taxon>Eukaryota</taxon>
        <taxon>Fungi</taxon>
        <taxon>Fungi incertae sedis</taxon>
        <taxon>Mucoromycota</taxon>
        <taxon>Glomeromycotina</taxon>
        <taxon>Glomeromycetes</taxon>
        <taxon>Diversisporales</taxon>
        <taxon>Gigasporaceae</taxon>
        <taxon>Cetraspora</taxon>
    </lineage>
</organism>
<feature type="non-terminal residue" evidence="1">
    <location>
        <position position="125"/>
    </location>
</feature>
<sequence length="125" mass="14377">MNLTAKSHYVVILKDSTVLCTCMQIINFGMLCRHQYRIFIQSSIAVFHLGLIYTRWFKSILFEANQHITIFQGIKNFTPAPLHYINQIQTANIYTSTIKENVDKKVQFGNMMSIAKTSVQIAVTE</sequence>
<evidence type="ECO:0000313" key="1">
    <source>
        <dbReference type="EMBL" id="CAG8605363.1"/>
    </source>
</evidence>
<accession>A0ACA9MU69</accession>